<dbReference type="EMBL" id="SNRW01000010">
    <property type="protein sequence ID" value="KAA6404330.1"/>
    <property type="molecule type" value="Genomic_DNA"/>
</dbReference>
<organism evidence="1 2">
    <name type="scientific">Streblomastix strix</name>
    <dbReference type="NCBI Taxonomy" id="222440"/>
    <lineage>
        <taxon>Eukaryota</taxon>
        <taxon>Metamonada</taxon>
        <taxon>Preaxostyla</taxon>
        <taxon>Oxymonadida</taxon>
        <taxon>Streblomastigidae</taxon>
        <taxon>Streblomastix</taxon>
    </lineage>
</organism>
<dbReference type="AlphaFoldDB" id="A0A5J4XB28"/>
<name>A0A5J4XB28_9EUKA</name>
<gene>
    <name evidence="1" type="ORF">EZS28_000148</name>
</gene>
<sequence>MAISQYRESYTLCTRNKNILPSIQNINGNMAMAVSQYRVSYTWCTPIANILFTIEVLNFPTKSSISVMFFDEYSANSLHNTLVNTFFPIPCNP</sequence>
<protein>
    <submittedName>
        <fullName evidence="1">Uncharacterized protein</fullName>
    </submittedName>
</protein>
<dbReference type="Proteomes" id="UP000324800">
    <property type="component" value="Unassembled WGS sequence"/>
</dbReference>
<evidence type="ECO:0000313" key="1">
    <source>
        <dbReference type="EMBL" id="KAA6404330.1"/>
    </source>
</evidence>
<evidence type="ECO:0000313" key="2">
    <source>
        <dbReference type="Proteomes" id="UP000324800"/>
    </source>
</evidence>
<comment type="caution">
    <text evidence="1">The sequence shown here is derived from an EMBL/GenBank/DDBJ whole genome shotgun (WGS) entry which is preliminary data.</text>
</comment>
<reference evidence="1 2" key="1">
    <citation type="submission" date="2019-03" db="EMBL/GenBank/DDBJ databases">
        <title>Single cell metagenomics reveals metabolic interactions within the superorganism composed of flagellate Streblomastix strix and complex community of Bacteroidetes bacteria on its surface.</title>
        <authorList>
            <person name="Treitli S.C."/>
            <person name="Kolisko M."/>
            <person name="Husnik F."/>
            <person name="Keeling P."/>
            <person name="Hampl V."/>
        </authorList>
    </citation>
    <scope>NUCLEOTIDE SEQUENCE [LARGE SCALE GENOMIC DNA]</scope>
    <source>
        <strain evidence="1">ST1C</strain>
    </source>
</reference>
<proteinExistence type="predicted"/>
<accession>A0A5J4XB28</accession>